<sequence length="120" mass="13859">MLRYKDHFEVKEVLCEMYDFKGAYYKIETEGEVNPYDGGEDILDIKVYLDNNKILSGEINLYYGHVEFNDDGNVGDASEESIEANIDDVIQEIRDFKSVVLNEINNNTRVLDRIIENLGL</sequence>
<comment type="caution">
    <text evidence="1">The sequence shown here is derived from an EMBL/GenBank/DDBJ whole genome shotgun (WGS) entry which is preliminary data.</text>
</comment>
<proteinExistence type="predicted"/>
<dbReference type="Proteomes" id="UP000255295">
    <property type="component" value="Unassembled WGS sequence"/>
</dbReference>
<protein>
    <submittedName>
        <fullName evidence="1">Uncharacterized protein</fullName>
    </submittedName>
</protein>
<reference evidence="1 2" key="1">
    <citation type="submission" date="2018-06" db="EMBL/GenBank/DDBJ databases">
        <authorList>
            <consortium name="Pathogen Informatics"/>
            <person name="Doyle S."/>
        </authorList>
    </citation>
    <scope>NUCLEOTIDE SEQUENCE [LARGE SCALE GENOMIC DNA]</scope>
    <source>
        <strain evidence="1 2">NCTC10338</strain>
    </source>
</reference>
<accession>A0AAJ4ZWG2</accession>
<name>A0AAJ4ZWG2_LYSSH</name>
<gene>
    <name evidence="1" type="ORF">NCTC10338_02530</name>
</gene>
<dbReference type="AlphaFoldDB" id="A0AAJ4ZWG2"/>
<dbReference type="EMBL" id="UFSZ01000001">
    <property type="protein sequence ID" value="SUV17427.1"/>
    <property type="molecule type" value="Genomic_DNA"/>
</dbReference>
<evidence type="ECO:0000313" key="1">
    <source>
        <dbReference type="EMBL" id="SUV17427.1"/>
    </source>
</evidence>
<evidence type="ECO:0000313" key="2">
    <source>
        <dbReference type="Proteomes" id="UP000255295"/>
    </source>
</evidence>
<organism evidence="1 2">
    <name type="scientific">Lysinibacillus sphaericus</name>
    <name type="common">Bacillus sphaericus</name>
    <dbReference type="NCBI Taxonomy" id="1421"/>
    <lineage>
        <taxon>Bacteria</taxon>
        <taxon>Bacillati</taxon>
        <taxon>Bacillota</taxon>
        <taxon>Bacilli</taxon>
        <taxon>Bacillales</taxon>
        <taxon>Bacillaceae</taxon>
        <taxon>Lysinibacillus</taxon>
    </lineage>
</organism>